<dbReference type="PANTHER" id="PTHR21327:SF18">
    <property type="entry name" value="3,4-DIHYDROXY-2-BUTANONE 4-PHOSPHATE SYNTHASE"/>
    <property type="match status" value="1"/>
</dbReference>
<keyword evidence="10 12" id="KW-0456">Lyase</keyword>
<comment type="cofactor">
    <cofactor evidence="12">
        <name>Mg(2+)</name>
        <dbReference type="ChEBI" id="CHEBI:18420"/>
    </cofactor>
    <cofactor evidence="12">
        <name>Mn(2+)</name>
        <dbReference type="ChEBI" id="CHEBI:29035"/>
    </cofactor>
    <text evidence="12">Binds 2 divalent metal cations per subunit. Magnesium or manganese.</text>
</comment>
<evidence type="ECO:0000313" key="14">
    <source>
        <dbReference type="EMBL" id="KAK1923839.1"/>
    </source>
</evidence>
<dbReference type="EC" id="4.1.99.12" evidence="3 12"/>
<keyword evidence="5 12" id="KW-0686">Riboflavin biosynthesis</keyword>
<keyword evidence="8" id="KW-0318">Glutathionylation</keyword>
<dbReference type="Pfam" id="PF00926">
    <property type="entry name" value="DHBP_synthase"/>
    <property type="match status" value="1"/>
</dbReference>
<reference evidence="14" key="1">
    <citation type="submission" date="2023-02" db="EMBL/GenBank/DDBJ databases">
        <title>Identification and recombinant expression of a fungal hydrolase from Papiliotrema laurentii that hydrolyzes apple cutin and clears colloidal polyester polyurethane.</title>
        <authorList>
            <consortium name="DOE Joint Genome Institute"/>
            <person name="Roman V.A."/>
            <person name="Bojanowski C."/>
            <person name="Crable B.R."/>
            <person name="Wagner D.N."/>
            <person name="Hung C.S."/>
            <person name="Nadeau L.J."/>
            <person name="Schratz L."/>
            <person name="Haridas S."/>
            <person name="Pangilinan J."/>
            <person name="Lipzen A."/>
            <person name="Na H."/>
            <person name="Yan M."/>
            <person name="Ng V."/>
            <person name="Grigoriev I.V."/>
            <person name="Spatafora J.W."/>
            <person name="Barlow D."/>
            <person name="Biffinger J."/>
            <person name="Kelley-Loughnane N."/>
            <person name="Varaljay V.A."/>
            <person name="Crookes-Goodson W.J."/>
        </authorList>
    </citation>
    <scope>NUCLEOTIDE SEQUENCE</scope>
    <source>
        <strain evidence="14">5307AH</strain>
    </source>
</reference>
<evidence type="ECO:0000256" key="13">
    <source>
        <dbReference type="SAM" id="MobiDB-lite"/>
    </source>
</evidence>
<evidence type="ECO:0000256" key="10">
    <source>
        <dbReference type="ARBA" id="ARBA00023239"/>
    </source>
</evidence>
<keyword evidence="7 12" id="KW-0460">Magnesium</keyword>
<evidence type="ECO:0000256" key="1">
    <source>
        <dbReference type="ARBA" id="ARBA00004904"/>
    </source>
</evidence>
<dbReference type="GO" id="GO:0005829">
    <property type="term" value="C:cytosol"/>
    <property type="evidence" value="ECO:0007669"/>
    <property type="project" value="TreeGrafter"/>
</dbReference>
<evidence type="ECO:0000256" key="5">
    <source>
        <dbReference type="ARBA" id="ARBA00022619"/>
    </source>
</evidence>
<organism evidence="14 15">
    <name type="scientific">Papiliotrema laurentii</name>
    <name type="common">Cryptococcus laurentii</name>
    <dbReference type="NCBI Taxonomy" id="5418"/>
    <lineage>
        <taxon>Eukaryota</taxon>
        <taxon>Fungi</taxon>
        <taxon>Dikarya</taxon>
        <taxon>Basidiomycota</taxon>
        <taxon>Agaricomycotina</taxon>
        <taxon>Tremellomycetes</taxon>
        <taxon>Tremellales</taxon>
        <taxon>Rhynchogastremaceae</taxon>
        <taxon>Papiliotrema</taxon>
    </lineage>
</organism>
<evidence type="ECO:0000313" key="15">
    <source>
        <dbReference type="Proteomes" id="UP001182556"/>
    </source>
</evidence>
<evidence type="ECO:0000256" key="12">
    <source>
        <dbReference type="RuleBase" id="RU003843"/>
    </source>
</evidence>
<proteinExistence type="inferred from homology"/>
<name>A0AAD9CXM6_PAPLA</name>
<comment type="catalytic activity">
    <reaction evidence="12">
        <text>D-ribulose 5-phosphate = (2S)-2-hydroxy-3-oxobutyl phosphate + formate + H(+)</text>
        <dbReference type="Rhea" id="RHEA:18457"/>
        <dbReference type="ChEBI" id="CHEBI:15378"/>
        <dbReference type="ChEBI" id="CHEBI:15740"/>
        <dbReference type="ChEBI" id="CHEBI:58121"/>
        <dbReference type="ChEBI" id="CHEBI:58830"/>
        <dbReference type="EC" id="4.1.99.12"/>
    </reaction>
</comment>
<dbReference type="InterPro" id="IPR000422">
    <property type="entry name" value="DHBP_synthase_RibB"/>
</dbReference>
<dbReference type="GO" id="GO:0046872">
    <property type="term" value="F:metal ion binding"/>
    <property type="evidence" value="ECO:0007669"/>
    <property type="project" value="UniProtKB-KW"/>
</dbReference>
<protein>
    <recommendedName>
        <fullName evidence="4 12">3,4-dihydroxy-2-butanone 4-phosphate synthase</fullName>
        <shortName evidence="12">DHBP synthase</shortName>
        <ecNumber evidence="3 12">4.1.99.12</ecNumber>
    </recommendedName>
</protein>
<evidence type="ECO:0000256" key="4">
    <source>
        <dbReference type="ARBA" id="ARBA00018836"/>
    </source>
</evidence>
<comment type="subunit">
    <text evidence="2 12">Homodimer.</text>
</comment>
<dbReference type="Proteomes" id="UP001182556">
    <property type="component" value="Unassembled WGS sequence"/>
</dbReference>
<dbReference type="GO" id="GO:0008686">
    <property type="term" value="F:3,4-dihydroxy-2-butanone-4-phosphate synthase activity"/>
    <property type="evidence" value="ECO:0007669"/>
    <property type="project" value="UniProtKB-EC"/>
</dbReference>
<comment type="caution">
    <text evidence="14">The sequence shown here is derived from an EMBL/GenBank/DDBJ whole genome shotgun (WGS) entry which is preliminary data.</text>
</comment>
<keyword evidence="6 12" id="KW-0479">Metal-binding</keyword>
<comment type="function">
    <text evidence="12">Catalyzes the conversion of D-ribulose 5-phosphate to formate and 3,4-dihydroxy-2-butanone 4-phosphate.</text>
</comment>
<dbReference type="AlphaFoldDB" id="A0AAD9CXM6"/>
<feature type="region of interest" description="Disordered" evidence="13">
    <location>
        <begin position="1"/>
        <end position="20"/>
    </location>
</feature>
<dbReference type="NCBIfam" id="TIGR00506">
    <property type="entry name" value="ribB"/>
    <property type="match status" value="1"/>
</dbReference>
<evidence type="ECO:0000256" key="8">
    <source>
        <dbReference type="ARBA" id="ARBA00023206"/>
    </source>
</evidence>
<comment type="similarity">
    <text evidence="11 12">Belongs to the DHBP synthase family.</text>
</comment>
<evidence type="ECO:0000256" key="7">
    <source>
        <dbReference type="ARBA" id="ARBA00022842"/>
    </source>
</evidence>
<sequence length="237" mass="25971">MSAPTHNPQAASQPPSPFRFDPVPEAIEAIKRGEFVVVMDDESRENEGDVICAGSKITQEGMAWMVKWTSGYICISMPPERLEQLRLPPLVALSGSSEDPKGTAYHLTLDANNARHPVTTGISAHDRSYAINLLAQGAGPDEFTRPGHLVTLRYTKGGVVKRRGHTEAAVDLCYLAGEHPTGVLCELVNPDDPKGEMARRDDCWRFAQTWGLKIISIEELAEYAEKHGKDSIPGLKL</sequence>
<keyword evidence="9 12" id="KW-0464">Manganese</keyword>
<accession>A0AAD9CXM6</accession>
<evidence type="ECO:0000256" key="3">
    <source>
        <dbReference type="ARBA" id="ARBA00012153"/>
    </source>
</evidence>
<dbReference type="Gene3D" id="3.90.870.10">
    <property type="entry name" value="DHBP synthase"/>
    <property type="match status" value="1"/>
</dbReference>
<dbReference type="GO" id="GO:0009231">
    <property type="term" value="P:riboflavin biosynthetic process"/>
    <property type="evidence" value="ECO:0007669"/>
    <property type="project" value="UniProtKB-KW"/>
</dbReference>
<dbReference type="PANTHER" id="PTHR21327">
    <property type="entry name" value="GTP CYCLOHYDROLASE II-RELATED"/>
    <property type="match status" value="1"/>
</dbReference>
<evidence type="ECO:0000256" key="11">
    <source>
        <dbReference type="ARBA" id="ARBA00060730"/>
    </source>
</evidence>
<dbReference type="InterPro" id="IPR017945">
    <property type="entry name" value="DHBP_synth_RibB-like_a/b_dom"/>
</dbReference>
<dbReference type="EMBL" id="JAODAN010000006">
    <property type="protein sequence ID" value="KAK1923839.1"/>
    <property type="molecule type" value="Genomic_DNA"/>
</dbReference>
<evidence type="ECO:0000256" key="9">
    <source>
        <dbReference type="ARBA" id="ARBA00023211"/>
    </source>
</evidence>
<gene>
    <name evidence="14" type="ORF">DB88DRAFT_492648</name>
</gene>
<dbReference type="FunFam" id="3.90.870.10:FF:000002">
    <property type="entry name" value="3,4-dihydroxy-2-butanone 4-phosphate synthase"/>
    <property type="match status" value="1"/>
</dbReference>
<dbReference type="GO" id="GO:0005758">
    <property type="term" value="C:mitochondrial intermembrane space"/>
    <property type="evidence" value="ECO:0007669"/>
    <property type="project" value="TreeGrafter"/>
</dbReference>
<feature type="compositionally biased region" description="Polar residues" evidence="13">
    <location>
        <begin position="1"/>
        <end position="13"/>
    </location>
</feature>
<evidence type="ECO:0000256" key="6">
    <source>
        <dbReference type="ARBA" id="ARBA00022723"/>
    </source>
</evidence>
<comment type="pathway">
    <text evidence="1 12">Cofactor biosynthesis; riboflavin biosynthesis; 2-hydroxy-3-oxobutyl phosphate from D-ribulose 5-phosphate: step 1/1.</text>
</comment>
<dbReference type="SUPFAM" id="SSF55821">
    <property type="entry name" value="YrdC/RibB"/>
    <property type="match status" value="1"/>
</dbReference>
<keyword evidence="15" id="KW-1185">Reference proteome</keyword>
<evidence type="ECO:0000256" key="2">
    <source>
        <dbReference type="ARBA" id="ARBA00011738"/>
    </source>
</evidence>